<proteinExistence type="predicted"/>
<sequence>MRNTLLQPEYGVQVPVCVCITLTDSSFARECRAKPSQSPYLPEMIRFESVVSHDNRTHSTGRLRADVGEKILHRGPPEASLLSRFWICGTETRVRMCIIRLRTRSFVTIQVPG</sequence>
<evidence type="ECO:0000313" key="2">
    <source>
        <dbReference type="Proteomes" id="UP000078540"/>
    </source>
</evidence>
<organism evidence="1 2">
    <name type="scientific">Atta colombica</name>
    <dbReference type="NCBI Taxonomy" id="520822"/>
    <lineage>
        <taxon>Eukaryota</taxon>
        <taxon>Metazoa</taxon>
        <taxon>Ecdysozoa</taxon>
        <taxon>Arthropoda</taxon>
        <taxon>Hexapoda</taxon>
        <taxon>Insecta</taxon>
        <taxon>Pterygota</taxon>
        <taxon>Neoptera</taxon>
        <taxon>Endopterygota</taxon>
        <taxon>Hymenoptera</taxon>
        <taxon>Apocrita</taxon>
        <taxon>Aculeata</taxon>
        <taxon>Formicoidea</taxon>
        <taxon>Formicidae</taxon>
        <taxon>Myrmicinae</taxon>
        <taxon>Atta</taxon>
    </lineage>
</organism>
<dbReference type="Proteomes" id="UP000078540">
    <property type="component" value="Unassembled WGS sequence"/>
</dbReference>
<evidence type="ECO:0000313" key="1">
    <source>
        <dbReference type="EMBL" id="KYM88652.1"/>
    </source>
</evidence>
<protein>
    <submittedName>
        <fullName evidence="1">Uncharacterized protein</fullName>
    </submittedName>
</protein>
<reference evidence="1 2" key="1">
    <citation type="submission" date="2015-09" db="EMBL/GenBank/DDBJ databases">
        <title>Atta colombica WGS genome.</title>
        <authorList>
            <person name="Nygaard S."/>
            <person name="Hu H."/>
            <person name="Boomsma J."/>
            <person name="Zhang G."/>
        </authorList>
    </citation>
    <scope>NUCLEOTIDE SEQUENCE [LARGE SCALE GENOMIC DNA]</scope>
    <source>
        <strain evidence="1">Treedump-2</strain>
        <tissue evidence="1">Whole body</tissue>
    </source>
</reference>
<name>A0A195BQ50_9HYME</name>
<accession>A0A195BQ50</accession>
<keyword evidence="2" id="KW-1185">Reference proteome</keyword>
<dbReference type="AlphaFoldDB" id="A0A195BQ50"/>
<gene>
    <name evidence="1" type="ORF">ALC53_03137</name>
</gene>
<dbReference type="EMBL" id="KQ976424">
    <property type="protein sequence ID" value="KYM88652.1"/>
    <property type="molecule type" value="Genomic_DNA"/>
</dbReference>